<name>A0A226BV62_9FIRM</name>
<dbReference type="PROSITE" id="PS51201">
    <property type="entry name" value="RCK_N"/>
    <property type="match status" value="1"/>
</dbReference>
<reference evidence="3 4" key="1">
    <citation type="submission" date="2017-06" db="EMBL/GenBank/DDBJ databases">
        <title>Draft Genome Sequence of Natranaerobius trueperi halophilic, alkalithermophilic bacteria from soda lakes.</title>
        <authorList>
            <person name="Zhao B."/>
        </authorList>
    </citation>
    <scope>NUCLEOTIDE SEQUENCE [LARGE SCALE GENOMIC DNA]</scope>
    <source>
        <strain evidence="3 4">DSM 18760</strain>
    </source>
</reference>
<evidence type="ECO:0000313" key="4">
    <source>
        <dbReference type="Proteomes" id="UP000214588"/>
    </source>
</evidence>
<protein>
    <submittedName>
        <fullName evidence="3">Potassium uptake system protein</fullName>
    </submittedName>
</protein>
<accession>A0A226BV62</accession>
<dbReference type="PANTHER" id="PTHR43833:SF7">
    <property type="entry name" value="KTR SYSTEM POTASSIUM UPTAKE PROTEIN C"/>
    <property type="match status" value="1"/>
</dbReference>
<organism evidence="3 4">
    <name type="scientific">Natranaerobius trueperi</name>
    <dbReference type="NCBI Taxonomy" id="759412"/>
    <lineage>
        <taxon>Bacteria</taxon>
        <taxon>Bacillati</taxon>
        <taxon>Bacillota</taxon>
        <taxon>Clostridia</taxon>
        <taxon>Natranaerobiales</taxon>
        <taxon>Natranaerobiaceae</taxon>
        <taxon>Natranaerobius</taxon>
    </lineage>
</organism>
<dbReference type="AlphaFoldDB" id="A0A226BV62"/>
<dbReference type="InterPro" id="IPR036721">
    <property type="entry name" value="RCK_C_sf"/>
</dbReference>
<dbReference type="SUPFAM" id="SSF51735">
    <property type="entry name" value="NAD(P)-binding Rossmann-fold domains"/>
    <property type="match status" value="1"/>
</dbReference>
<dbReference type="GO" id="GO:0006813">
    <property type="term" value="P:potassium ion transport"/>
    <property type="evidence" value="ECO:0007669"/>
    <property type="project" value="InterPro"/>
</dbReference>
<dbReference type="InterPro" id="IPR050721">
    <property type="entry name" value="Trk_Ktr_HKT_K-transport"/>
</dbReference>
<feature type="domain" description="RCK N-terminal" evidence="1">
    <location>
        <begin position="3"/>
        <end position="119"/>
    </location>
</feature>
<dbReference type="InterPro" id="IPR003148">
    <property type="entry name" value="RCK_N"/>
</dbReference>
<proteinExistence type="predicted"/>
<dbReference type="InterPro" id="IPR006037">
    <property type="entry name" value="RCK_C"/>
</dbReference>
<feature type="domain" description="RCK C-terminal" evidence="2">
    <location>
        <begin position="136"/>
        <end position="219"/>
    </location>
</feature>
<dbReference type="PANTHER" id="PTHR43833">
    <property type="entry name" value="POTASSIUM CHANNEL PROTEIN 2-RELATED-RELATED"/>
    <property type="match status" value="1"/>
</dbReference>
<dbReference type="PROSITE" id="PS51202">
    <property type="entry name" value="RCK_C"/>
    <property type="match status" value="1"/>
</dbReference>
<dbReference type="GO" id="GO:0008324">
    <property type="term" value="F:monoatomic cation transmembrane transporter activity"/>
    <property type="evidence" value="ECO:0007669"/>
    <property type="project" value="InterPro"/>
</dbReference>
<evidence type="ECO:0000259" key="1">
    <source>
        <dbReference type="PROSITE" id="PS51201"/>
    </source>
</evidence>
<dbReference type="OrthoDB" id="9776294at2"/>
<dbReference type="Gene3D" id="3.40.50.720">
    <property type="entry name" value="NAD(P)-binding Rossmann-like Domain"/>
    <property type="match status" value="1"/>
</dbReference>
<dbReference type="InterPro" id="IPR036291">
    <property type="entry name" value="NAD(P)-bd_dom_sf"/>
</dbReference>
<dbReference type="EMBL" id="NIQC01000036">
    <property type="protein sequence ID" value="OWZ82865.1"/>
    <property type="molecule type" value="Genomic_DNA"/>
</dbReference>
<keyword evidence="4" id="KW-1185">Reference proteome</keyword>
<dbReference type="Gene3D" id="3.30.70.1450">
    <property type="entry name" value="Regulator of K+ conductance, C-terminal domain"/>
    <property type="match status" value="1"/>
</dbReference>
<gene>
    <name evidence="3" type="ORF">CDO51_11765</name>
</gene>
<evidence type="ECO:0000313" key="3">
    <source>
        <dbReference type="EMBL" id="OWZ82865.1"/>
    </source>
</evidence>
<dbReference type="Pfam" id="PF02080">
    <property type="entry name" value="TrkA_C"/>
    <property type="match status" value="1"/>
</dbReference>
<comment type="caution">
    <text evidence="3">The sequence shown here is derived from an EMBL/GenBank/DDBJ whole genome shotgun (WGS) entry which is preliminary data.</text>
</comment>
<dbReference type="RefSeq" id="WP_089024429.1">
    <property type="nucleotide sequence ID" value="NZ_NIQC01000036.1"/>
</dbReference>
<dbReference type="SUPFAM" id="SSF116726">
    <property type="entry name" value="TrkA C-terminal domain-like"/>
    <property type="match status" value="1"/>
</dbReference>
<evidence type="ECO:0000259" key="2">
    <source>
        <dbReference type="PROSITE" id="PS51202"/>
    </source>
</evidence>
<dbReference type="Proteomes" id="UP000214588">
    <property type="component" value="Unassembled WGS sequence"/>
</dbReference>
<dbReference type="Pfam" id="PF02254">
    <property type="entry name" value="TrkA_N"/>
    <property type="match status" value="1"/>
</dbReference>
<sequence length="219" mass="24202">MKKKQFAVVGLGRFGSSVAYTLTNMGYDVLVVDKSENKVQDASKEVTHAIQADATVEKNLISIGLRNFDVVIISIGENIQASIMATLIAKELGVGYVVVKAQNKMHGKVLERIGADRVIYPEWDMGARVAHNLATTNILDYIELAPDYSIAEVTVPKKMAGKTLRDLDLRARYGVTVLAVKREDDVNISPKPTDKFREKDVLIVVGKHDNINQIEEFTS</sequence>